<comment type="caution">
    <text evidence="1">The sequence shown here is derived from an EMBL/GenBank/DDBJ whole genome shotgun (WGS) entry which is preliminary data.</text>
</comment>
<dbReference type="EMBL" id="CM042882">
    <property type="protein sequence ID" value="KAI4380254.1"/>
    <property type="molecule type" value="Genomic_DNA"/>
</dbReference>
<gene>
    <name evidence="1" type="ORF">MLD38_006467</name>
</gene>
<sequence length="250" mass="28511">MVPVRRSTRVRRPALSNDYIVLLGEDCGGLVSDPINYEEAVDGPQNNEWLAAMKDELQSMTANDVWELSELPFGQVAFRIMVALVAHFDLELHQMDVKTTFLNGNILENVYMEQPEGFGSEHMVYKLKKSIYGLKQASRQWYLMFDEVVSSFGFIENPFNQCVYIRTSGSSFIFLVLYVDDILLASNDLALLHETKEMLSSSFDMKDLGEAAYVLGIEICRNRSRNVLGLSQRSYIDKVLERFAMLSCKL</sequence>
<accession>A0ACB9RRR2</accession>
<protein>
    <submittedName>
        <fullName evidence="1">Uncharacterized protein</fullName>
    </submittedName>
</protein>
<evidence type="ECO:0000313" key="1">
    <source>
        <dbReference type="EMBL" id="KAI4380254.1"/>
    </source>
</evidence>
<name>A0ACB9RRR2_9MYRT</name>
<reference evidence="2" key="1">
    <citation type="journal article" date="2023" name="Front. Plant Sci.">
        <title>Chromosomal-level genome assembly of Melastoma candidum provides insights into trichome evolution.</title>
        <authorList>
            <person name="Zhong Y."/>
            <person name="Wu W."/>
            <person name="Sun C."/>
            <person name="Zou P."/>
            <person name="Liu Y."/>
            <person name="Dai S."/>
            <person name="Zhou R."/>
        </authorList>
    </citation>
    <scope>NUCLEOTIDE SEQUENCE [LARGE SCALE GENOMIC DNA]</scope>
</reference>
<proteinExistence type="predicted"/>
<evidence type="ECO:0000313" key="2">
    <source>
        <dbReference type="Proteomes" id="UP001057402"/>
    </source>
</evidence>
<dbReference type="Proteomes" id="UP001057402">
    <property type="component" value="Chromosome 3"/>
</dbReference>
<organism evidence="1 2">
    <name type="scientific">Melastoma candidum</name>
    <dbReference type="NCBI Taxonomy" id="119954"/>
    <lineage>
        <taxon>Eukaryota</taxon>
        <taxon>Viridiplantae</taxon>
        <taxon>Streptophyta</taxon>
        <taxon>Embryophyta</taxon>
        <taxon>Tracheophyta</taxon>
        <taxon>Spermatophyta</taxon>
        <taxon>Magnoliopsida</taxon>
        <taxon>eudicotyledons</taxon>
        <taxon>Gunneridae</taxon>
        <taxon>Pentapetalae</taxon>
        <taxon>rosids</taxon>
        <taxon>malvids</taxon>
        <taxon>Myrtales</taxon>
        <taxon>Melastomataceae</taxon>
        <taxon>Melastomatoideae</taxon>
        <taxon>Melastomateae</taxon>
        <taxon>Melastoma</taxon>
    </lineage>
</organism>
<keyword evidence="2" id="KW-1185">Reference proteome</keyword>